<dbReference type="RefSeq" id="WP_142083970.1">
    <property type="nucleotide sequence ID" value="NZ_VFPT01000001.1"/>
</dbReference>
<evidence type="ECO:0000313" key="1">
    <source>
        <dbReference type="EMBL" id="TQM94884.1"/>
    </source>
</evidence>
<dbReference type="InterPro" id="IPR027417">
    <property type="entry name" value="P-loop_NTPase"/>
</dbReference>
<dbReference type="EMBL" id="VFPT01000001">
    <property type="protein sequence ID" value="TQM94884.1"/>
    <property type="molecule type" value="Genomic_DNA"/>
</dbReference>
<name>A0A543KIJ5_9RHOB</name>
<dbReference type="SUPFAM" id="SSF52540">
    <property type="entry name" value="P-loop containing nucleoside triphosphate hydrolases"/>
    <property type="match status" value="1"/>
</dbReference>
<protein>
    <submittedName>
        <fullName evidence="1">Uncharacterized protein</fullName>
    </submittedName>
</protein>
<proteinExistence type="predicted"/>
<accession>A0A543KIJ5</accession>
<reference evidence="1 2" key="1">
    <citation type="submission" date="2019-06" db="EMBL/GenBank/DDBJ databases">
        <title>Genomic Encyclopedia of Archaeal and Bacterial Type Strains, Phase II (KMG-II): from individual species to whole genera.</title>
        <authorList>
            <person name="Goeker M."/>
        </authorList>
    </citation>
    <scope>NUCLEOTIDE SEQUENCE [LARGE SCALE GENOMIC DNA]</scope>
    <source>
        <strain evidence="1 2">DSM 18423</strain>
    </source>
</reference>
<dbReference type="Proteomes" id="UP000320582">
    <property type="component" value="Unassembled WGS sequence"/>
</dbReference>
<dbReference type="Gene3D" id="3.40.50.300">
    <property type="entry name" value="P-loop containing nucleotide triphosphate hydrolases"/>
    <property type="match status" value="1"/>
</dbReference>
<comment type="caution">
    <text evidence="1">The sequence shown here is derived from an EMBL/GenBank/DDBJ whole genome shotgun (WGS) entry which is preliminary data.</text>
</comment>
<dbReference type="AlphaFoldDB" id="A0A543KIJ5"/>
<keyword evidence="2" id="KW-1185">Reference proteome</keyword>
<sequence>MITLPDTLNDAVTWVRLKRRLWRQIRKLEQNTPALNAPRNSLVLLGPSRSGKSSIAREMEAQGVLCHCEVDIYIKYLNSFSNSLSRSYAAEYLLNALLSKFPHNIAIEGVALSFSFIGHKAHQIKWTKFQRWTDILERHRAKGFVVVANATQREYLGTIRRGREAGKCWSLDTLQDAELPELAASCLQQNAVMQQIAAEGGVDPIPISMASRADHVRSISQGVEQIKACI</sequence>
<gene>
    <name evidence="1" type="ORF">BD293_3575</name>
</gene>
<evidence type="ECO:0000313" key="2">
    <source>
        <dbReference type="Proteomes" id="UP000320582"/>
    </source>
</evidence>
<organism evidence="1 2">
    <name type="scientific">Roseinatronobacter monicus</name>
    <dbReference type="NCBI Taxonomy" id="393481"/>
    <lineage>
        <taxon>Bacteria</taxon>
        <taxon>Pseudomonadati</taxon>
        <taxon>Pseudomonadota</taxon>
        <taxon>Alphaproteobacteria</taxon>
        <taxon>Rhodobacterales</taxon>
        <taxon>Paracoccaceae</taxon>
        <taxon>Roseinatronobacter</taxon>
    </lineage>
</organism>